<dbReference type="GO" id="GO:0004355">
    <property type="term" value="F:glutamate synthase (NADPH) activity"/>
    <property type="evidence" value="ECO:0007669"/>
    <property type="project" value="UniProtKB-EC"/>
</dbReference>
<evidence type="ECO:0000313" key="6">
    <source>
        <dbReference type="Proteomes" id="UP000600363"/>
    </source>
</evidence>
<dbReference type="InterPro" id="IPR002932">
    <property type="entry name" value="Glu_synthdom"/>
</dbReference>
<evidence type="ECO:0000256" key="1">
    <source>
        <dbReference type="ARBA" id="ARBA00009716"/>
    </source>
</evidence>
<organism evidence="5 6">
    <name type="scientific">Methermicoccus shengliensis</name>
    <dbReference type="NCBI Taxonomy" id="660064"/>
    <lineage>
        <taxon>Archaea</taxon>
        <taxon>Methanobacteriati</taxon>
        <taxon>Methanobacteriota</taxon>
        <taxon>Stenosarchaea group</taxon>
        <taxon>Methanomicrobia</taxon>
        <taxon>Methanosarcinales</taxon>
        <taxon>Methermicoccaceae</taxon>
        <taxon>Methermicoccus</taxon>
    </lineage>
</organism>
<dbReference type="PROSITE" id="PS00129">
    <property type="entry name" value="GLYCOSYL_HYDROL_F31_1"/>
    <property type="match status" value="1"/>
</dbReference>
<dbReference type="InterPro" id="IPR030458">
    <property type="entry name" value="Glyco_hydro_31_AS"/>
</dbReference>
<comment type="catalytic activity">
    <reaction evidence="3">
        <text>2 L-glutamate + NADP(+) = L-glutamine + 2-oxoglutarate + NADPH + H(+)</text>
        <dbReference type="Rhea" id="RHEA:15501"/>
        <dbReference type="ChEBI" id="CHEBI:15378"/>
        <dbReference type="ChEBI" id="CHEBI:16810"/>
        <dbReference type="ChEBI" id="CHEBI:29985"/>
        <dbReference type="ChEBI" id="CHEBI:57783"/>
        <dbReference type="ChEBI" id="CHEBI:58349"/>
        <dbReference type="ChEBI" id="CHEBI:58359"/>
        <dbReference type="EC" id="1.4.1.13"/>
    </reaction>
</comment>
<sequence>MGRYHITPSEAQNRRVRAGRLEIERSEACINCGHCIRACVYDVHARRKDDPRLMAEPRSENCHACFRCVTECPVEAIHVKPSPLYAGSIRHVRGEDVATLLFEASTGRVPVSGAGYGGPFAGDGFDGIWTDMSEIVRPTRDGIHGREYISTTVQLGRRPRSVLDEEAPMLIDIPFPVIFGKMPSDERIQQCVLEAASQLGTLVIVAPTTLQSFSTYAPWMVPHLNSVEAIDGVNIVELDAQLVLDEGVPEGVVTMARLAPHGTMELSERVLELMDAGAHVVHLVGDDAGMVGDVHITDVLRTVHRHLIEVGARERISVVAEGGIALAEHVPKCLLCGADAVVIDTAYLIALEYLLPDQPPSSSHVEMEWGVARIRNLMCSWRDQLLEVAGAMGIKDVRRMRGEFGRMLLHRELEQEFVKMCGFEEE</sequence>
<dbReference type="EC" id="1.4.1.13" evidence="2"/>
<dbReference type="PROSITE" id="PS51379">
    <property type="entry name" value="4FE4S_FER_2"/>
    <property type="match status" value="2"/>
</dbReference>
<evidence type="ECO:0000259" key="4">
    <source>
        <dbReference type="PROSITE" id="PS51379"/>
    </source>
</evidence>
<dbReference type="InterPro" id="IPR013785">
    <property type="entry name" value="Aldolase_TIM"/>
</dbReference>
<name>A0A832VNE6_9EURY</name>
<dbReference type="RefSeq" id="WP_169736226.1">
    <property type="nucleotide sequence ID" value="NZ_DUIH01000021.1"/>
</dbReference>
<dbReference type="Gene3D" id="3.20.20.70">
    <property type="entry name" value="Aldolase class I"/>
    <property type="match status" value="1"/>
</dbReference>
<feature type="domain" description="4Fe-4S ferredoxin-type" evidence="4">
    <location>
        <begin position="19"/>
        <end position="49"/>
    </location>
</feature>
<dbReference type="Proteomes" id="UP000600363">
    <property type="component" value="Unassembled WGS sequence"/>
</dbReference>
<comment type="caution">
    <text evidence="5">The sequence shown here is derived from an EMBL/GenBank/DDBJ whole genome shotgun (WGS) entry which is preliminary data.</text>
</comment>
<proteinExistence type="inferred from homology"/>
<dbReference type="EMBL" id="DUIH01000021">
    <property type="protein sequence ID" value="HIH70246.1"/>
    <property type="molecule type" value="Genomic_DNA"/>
</dbReference>
<dbReference type="InterPro" id="IPR017896">
    <property type="entry name" value="4Fe4S_Fe-S-bd"/>
</dbReference>
<accession>A0A832VNE6</accession>
<dbReference type="InterPro" id="IPR017900">
    <property type="entry name" value="4Fe4S_Fe_S_CS"/>
</dbReference>
<dbReference type="AlphaFoldDB" id="A0A832VNE6"/>
<dbReference type="PROSITE" id="PS00198">
    <property type="entry name" value="4FE4S_FER_1"/>
    <property type="match status" value="1"/>
</dbReference>
<feature type="domain" description="4Fe-4S ferredoxin-type" evidence="4">
    <location>
        <begin position="51"/>
        <end position="82"/>
    </location>
</feature>
<reference evidence="5" key="1">
    <citation type="journal article" date="2020" name="bioRxiv">
        <title>A rank-normalized archaeal taxonomy based on genome phylogeny resolves widespread incomplete and uneven classifications.</title>
        <authorList>
            <person name="Rinke C."/>
            <person name="Chuvochina M."/>
            <person name="Mussig A.J."/>
            <person name="Chaumeil P.-A."/>
            <person name="Waite D.W."/>
            <person name="Whitman W.B."/>
            <person name="Parks D.H."/>
            <person name="Hugenholtz P."/>
        </authorList>
    </citation>
    <scope>NUCLEOTIDE SEQUENCE</scope>
    <source>
        <strain evidence="5">UBA12518</strain>
    </source>
</reference>
<evidence type="ECO:0000256" key="3">
    <source>
        <dbReference type="ARBA" id="ARBA00048151"/>
    </source>
</evidence>
<dbReference type="Gene3D" id="3.30.70.20">
    <property type="match status" value="1"/>
</dbReference>
<evidence type="ECO:0000256" key="2">
    <source>
        <dbReference type="ARBA" id="ARBA00012079"/>
    </source>
</evidence>
<protein>
    <recommendedName>
        <fullName evidence="2">glutamate synthase (NADPH)</fullName>
        <ecNumber evidence="2">1.4.1.13</ecNumber>
    </recommendedName>
</protein>
<dbReference type="Pfam" id="PF01645">
    <property type="entry name" value="Glu_synthase"/>
    <property type="match status" value="1"/>
</dbReference>
<dbReference type="SUPFAM" id="SSF51395">
    <property type="entry name" value="FMN-linked oxidoreductases"/>
    <property type="match status" value="1"/>
</dbReference>
<evidence type="ECO:0000313" key="5">
    <source>
        <dbReference type="EMBL" id="HIH70246.1"/>
    </source>
</evidence>
<gene>
    <name evidence="5" type="ORF">HA299_06525</name>
</gene>
<comment type="similarity">
    <text evidence="1">Belongs to the glutamate synthase family.</text>
</comment>
<dbReference type="SUPFAM" id="SSF54862">
    <property type="entry name" value="4Fe-4S ferredoxins"/>
    <property type="match status" value="1"/>
</dbReference>
<dbReference type="Pfam" id="PF13237">
    <property type="entry name" value="Fer4_10"/>
    <property type="match status" value="1"/>
</dbReference>
<dbReference type="GO" id="GO:0006537">
    <property type="term" value="P:glutamate biosynthetic process"/>
    <property type="evidence" value="ECO:0007669"/>
    <property type="project" value="InterPro"/>
</dbReference>